<dbReference type="InterPro" id="IPR000639">
    <property type="entry name" value="Epox_hydrolase-like"/>
</dbReference>
<comment type="caution">
    <text evidence="4">The sequence shown here is derived from an EMBL/GenBank/DDBJ whole genome shotgun (WGS) entry which is preliminary data.</text>
</comment>
<feature type="domain" description="AB hydrolase-1" evidence="3">
    <location>
        <begin position="36"/>
        <end position="306"/>
    </location>
</feature>
<feature type="compositionally biased region" description="Basic and acidic residues" evidence="2">
    <location>
        <begin position="229"/>
        <end position="242"/>
    </location>
</feature>
<dbReference type="GO" id="GO:0016787">
    <property type="term" value="F:hydrolase activity"/>
    <property type="evidence" value="ECO:0007669"/>
    <property type="project" value="UniProtKB-KW"/>
</dbReference>
<evidence type="ECO:0000313" key="5">
    <source>
        <dbReference type="Proteomes" id="UP000256478"/>
    </source>
</evidence>
<dbReference type="Proteomes" id="UP000256478">
    <property type="component" value="Unassembled WGS sequence"/>
</dbReference>
<name>A0A3E0TWS8_9GAMM</name>
<dbReference type="Pfam" id="PF00561">
    <property type="entry name" value="Abhydrolase_1"/>
    <property type="match status" value="1"/>
</dbReference>
<reference evidence="4 5" key="1">
    <citation type="submission" date="2018-08" db="EMBL/GenBank/DDBJ databases">
        <title>Thalassotalea euphylliae genome.</title>
        <authorList>
            <person name="Summers S."/>
            <person name="Rice S.A."/>
            <person name="Freckelton M.L."/>
            <person name="Nedved B.T."/>
            <person name="Hadfield M.G."/>
        </authorList>
    </citation>
    <scope>NUCLEOTIDE SEQUENCE [LARGE SCALE GENOMIC DNA]</scope>
    <source>
        <strain evidence="4 5">H1</strain>
    </source>
</reference>
<evidence type="ECO:0000313" key="4">
    <source>
        <dbReference type="EMBL" id="REL28890.1"/>
    </source>
</evidence>
<feature type="region of interest" description="Disordered" evidence="2">
    <location>
        <begin position="225"/>
        <end position="244"/>
    </location>
</feature>
<gene>
    <name evidence="4" type="ORF">DXX93_10125</name>
</gene>
<dbReference type="PANTHER" id="PTHR43329">
    <property type="entry name" value="EPOXIDE HYDROLASE"/>
    <property type="match status" value="1"/>
</dbReference>
<dbReference type="AlphaFoldDB" id="A0A3E0TWS8"/>
<evidence type="ECO:0000256" key="2">
    <source>
        <dbReference type="SAM" id="MobiDB-lite"/>
    </source>
</evidence>
<dbReference type="PRINTS" id="PR00412">
    <property type="entry name" value="EPOXHYDRLASE"/>
</dbReference>
<protein>
    <submittedName>
        <fullName evidence="4">Alpha/beta hydrolase</fullName>
    </submittedName>
</protein>
<evidence type="ECO:0000256" key="1">
    <source>
        <dbReference type="ARBA" id="ARBA00022801"/>
    </source>
</evidence>
<sequence length="320" mass="36326">MQEKTTHKELSHHKLTAGGIDLHYVECGNDNHSQGVVVFLHGFPEYWGTWHYQLVSLGKNYHCIAPDLPGYNLSDKPTDNDFYKVENLIAVLAEFIKKVASGQPVYLVAHDWGGAIAWPLAAFNAHLIDKLIILNAAHPSTFTREMKYNAEQRARSAYIHQLISADAEQLLSANQCQYLFEQIMAGFDEQLLTDEFKARYLSVWQQSGAINGMLQYYRAMPQLATSNSNDKKGENEGQENNHRLSPLTSLDDITIPRIFIKVPTLVLWGEADRAFVPNCLDGLAEYVHELNVVRFPHNSHWLQHEQPAAISQEIANFIKR</sequence>
<proteinExistence type="predicted"/>
<dbReference type="InterPro" id="IPR000073">
    <property type="entry name" value="AB_hydrolase_1"/>
</dbReference>
<keyword evidence="1 4" id="KW-0378">Hydrolase</keyword>
<dbReference type="OrthoDB" id="5296151at2"/>
<evidence type="ECO:0000259" key="3">
    <source>
        <dbReference type="Pfam" id="PF00561"/>
    </source>
</evidence>
<dbReference type="Gene3D" id="3.40.50.1820">
    <property type="entry name" value="alpha/beta hydrolase"/>
    <property type="match status" value="1"/>
</dbReference>
<dbReference type="InterPro" id="IPR029058">
    <property type="entry name" value="AB_hydrolase_fold"/>
</dbReference>
<accession>A0A3E0TWS8</accession>
<dbReference type="SUPFAM" id="SSF53474">
    <property type="entry name" value="alpha/beta-Hydrolases"/>
    <property type="match status" value="1"/>
</dbReference>
<dbReference type="EMBL" id="QUOU01000001">
    <property type="protein sequence ID" value="REL28890.1"/>
    <property type="molecule type" value="Genomic_DNA"/>
</dbReference>
<organism evidence="4 5">
    <name type="scientific">Thalassotalea euphylliae</name>
    <dbReference type="NCBI Taxonomy" id="1655234"/>
    <lineage>
        <taxon>Bacteria</taxon>
        <taxon>Pseudomonadati</taxon>
        <taxon>Pseudomonadota</taxon>
        <taxon>Gammaproteobacteria</taxon>
        <taxon>Alteromonadales</taxon>
        <taxon>Colwelliaceae</taxon>
        <taxon>Thalassotalea</taxon>
    </lineage>
</organism>